<reference evidence="1 2" key="1">
    <citation type="submission" date="2015-07" db="EMBL/GenBank/DDBJ databases">
        <title>The genome of Eufriesea mexicana.</title>
        <authorList>
            <person name="Pan H."/>
            <person name="Kapheim K."/>
        </authorList>
    </citation>
    <scope>NUCLEOTIDE SEQUENCE [LARGE SCALE GENOMIC DNA]</scope>
    <source>
        <strain evidence="1">0111107269</strain>
        <tissue evidence="1">Whole body</tissue>
    </source>
</reference>
<organism evidence="1 2">
    <name type="scientific">Eufriesea mexicana</name>
    <dbReference type="NCBI Taxonomy" id="516756"/>
    <lineage>
        <taxon>Eukaryota</taxon>
        <taxon>Metazoa</taxon>
        <taxon>Ecdysozoa</taxon>
        <taxon>Arthropoda</taxon>
        <taxon>Hexapoda</taxon>
        <taxon>Insecta</taxon>
        <taxon>Pterygota</taxon>
        <taxon>Neoptera</taxon>
        <taxon>Endopterygota</taxon>
        <taxon>Hymenoptera</taxon>
        <taxon>Apocrita</taxon>
        <taxon>Aculeata</taxon>
        <taxon>Apoidea</taxon>
        <taxon>Anthophila</taxon>
        <taxon>Apidae</taxon>
        <taxon>Eufriesea</taxon>
    </lineage>
</organism>
<evidence type="ECO:0000313" key="1">
    <source>
        <dbReference type="EMBL" id="OAD57904.1"/>
    </source>
</evidence>
<proteinExistence type="predicted"/>
<name>A0A310SPQ9_9HYME</name>
<dbReference type="AlphaFoldDB" id="A0A310SPQ9"/>
<sequence length="59" mass="6842">MTTEIFPTDEVITKSQKRVKNYASPSKGHLYEGKLFRTWSLATYLEVTEICEKYLIAVL</sequence>
<keyword evidence="2" id="KW-1185">Reference proteome</keyword>
<accession>A0A310SPQ9</accession>
<dbReference type="Proteomes" id="UP000250275">
    <property type="component" value="Unassembled WGS sequence"/>
</dbReference>
<protein>
    <submittedName>
        <fullName evidence="1">Uncharacterized protein</fullName>
    </submittedName>
</protein>
<gene>
    <name evidence="1" type="ORF">WN48_01346</name>
</gene>
<evidence type="ECO:0000313" key="2">
    <source>
        <dbReference type="Proteomes" id="UP000250275"/>
    </source>
</evidence>
<dbReference type="EMBL" id="KQ761309">
    <property type="protein sequence ID" value="OAD57904.1"/>
    <property type="molecule type" value="Genomic_DNA"/>
</dbReference>